<dbReference type="InterPro" id="IPR012132">
    <property type="entry name" value="GMC_OxRdtase"/>
</dbReference>
<feature type="region of interest" description="Disordered" evidence="6">
    <location>
        <begin position="85"/>
        <end position="105"/>
    </location>
</feature>
<dbReference type="Gene3D" id="3.50.50.60">
    <property type="entry name" value="FAD/NAD(P)-binding domain"/>
    <property type="match status" value="1"/>
</dbReference>
<gene>
    <name evidence="8" type="ORF">P174DRAFT_427520</name>
</gene>
<keyword evidence="4" id="KW-0274">FAD</keyword>
<evidence type="ECO:0000256" key="6">
    <source>
        <dbReference type="SAM" id="MobiDB-lite"/>
    </source>
</evidence>
<dbReference type="GeneID" id="36532768"/>
<dbReference type="OMA" id="WVHAHEF"/>
<evidence type="ECO:0000256" key="1">
    <source>
        <dbReference type="ARBA" id="ARBA00001974"/>
    </source>
</evidence>
<comment type="similarity">
    <text evidence="2">Belongs to the GMC oxidoreductase family.</text>
</comment>
<name>A0A2I1CNV7_ASPN1</name>
<dbReference type="EMBL" id="MSZS01000001">
    <property type="protein sequence ID" value="PKX99310.1"/>
    <property type="molecule type" value="Genomic_DNA"/>
</dbReference>
<evidence type="ECO:0000256" key="3">
    <source>
        <dbReference type="ARBA" id="ARBA00022630"/>
    </source>
</evidence>
<evidence type="ECO:0000313" key="8">
    <source>
        <dbReference type="EMBL" id="PKX99310.1"/>
    </source>
</evidence>
<dbReference type="InterPro" id="IPR007867">
    <property type="entry name" value="GMC_OxRtase_C"/>
</dbReference>
<proteinExistence type="inferred from homology"/>
<dbReference type="AlphaFoldDB" id="A0A2I1CNV7"/>
<dbReference type="GO" id="GO:0050660">
    <property type="term" value="F:flavin adenine dinucleotide binding"/>
    <property type="evidence" value="ECO:0007669"/>
    <property type="project" value="InterPro"/>
</dbReference>
<dbReference type="VEuPathDB" id="FungiDB:P174DRAFT_427520"/>
<evidence type="ECO:0000256" key="4">
    <source>
        <dbReference type="ARBA" id="ARBA00022827"/>
    </source>
</evidence>
<dbReference type="Proteomes" id="UP000234474">
    <property type="component" value="Unassembled WGS sequence"/>
</dbReference>
<dbReference type="PANTHER" id="PTHR11552:SF201">
    <property type="entry name" value="GLUCOSE-METHANOL-CHOLINE OXIDOREDUCTASE N-TERMINAL DOMAIN-CONTAINING PROTEIN"/>
    <property type="match status" value="1"/>
</dbReference>
<evidence type="ECO:0000256" key="5">
    <source>
        <dbReference type="ARBA" id="ARBA00023002"/>
    </source>
</evidence>
<dbReference type="InterPro" id="IPR036188">
    <property type="entry name" value="FAD/NAD-bd_sf"/>
</dbReference>
<protein>
    <recommendedName>
        <fullName evidence="7">Glucose-methanol-choline oxidoreductase C-terminal domain-containing protein</fullName>
    </recommendedName>
</protein>
<accession>A0A2I1CNV7</accession>
<dbReference type="SUPFAM" id="SSF51905">
    <property type="entry name" value="FAD/NAD(P)-binding domain"/>
    <property type="match status" value="1"/>
</dbReference>
<dbReference type="PANTHER" id="PTHR11552">
    <property type="entry name" value="GLUCOSE-METHANOL-CHOLINE GMC OXIDOREDUCTASE"/>
    <property type="match status" value="1"/>
</dbReference>
<dbReference type="RefSeq" id="XP_024687905.1">
    <property type="nucleotide sequence ID" value="XM_024825443.1"/>
</dbReference>
<comment type="caution">
    <text evidence="8">The sequence shown here is derived from an EMBL/GenBank/DDBJ whole genome shotgun (WGS) entry which is preliminary data.</text>
</comment>
<evidence type="ECO:0000313" key="9">
    <source>
        <dbReference type="Proteomes" id="UP000234474"/>
    </source>
</evidence>
<feature type="compositionally biased region" description="Basic and acidic residues" evidence="6">
    <location>
        <begin position="156"/>
        <end position="184"/>
    </location>
</feature>
<comment type="cofactor">
    <cofactor evidence="1">
        <name>FAD</name>
        <dbReference type="ChEBI" id="CHEBI:57692"/>
    </cofactor>
</comment>
<dbReference type="STRING" id="1392255.A0A2I1CNV7"/>
<feature type="region of interest" description="Disordered" evidence="6">
    <location>
        <begin position="152"/>
        <end position="190"/>
    </location>
</feature>
<reference evidence="9" key="1">
    <citation type="journal article" date="2018" name="Proc. Natl. Acad. Sci. U.S.A.">
        <title>Linking secondary metabolites to gene clusters through genome sequencing of six diverse Aspergillus species.</title>
        <authorList>
            <person name="Kaerboelling I."/>
            <person name="Vesth T.C."/>
            <person name="Frisvad J.C."/>
            <person name="Nybo J.L."/>
            <person name="Theobald S."/>
            <person name="Kuo A."/>
            <person name="Bowyer P."/>
            <person name="Matsuda Y."/>
            <person name="Mondo S."/>
            <person name="Lyhne E.K."/>
            <person name="Kogle M.E."/>
            <person name="Clum A."/>
            <person name="Lipzen A."/>
            <person name="Salamov A."/>
            <person name="Ngan C.Y."/>
            <person name="Daum C."/>
            <person name="Chiniquy J."/>
            <person name="Barry K."/>
            <person name="LaButti K."/>
            <person name="Haridas S."/>
            <person name="Simmons B.A."/>
            <person name="Magnuson J.K."/>
            <person name="Mortensen U.H."/>
            <person name="Larsen T.O."/>
            <person name="Grigoriev I.V."/>
            <person name="Baker S.E."/>
            <person name="Andersen M.R."/>
        </authorList>
    </citation>
    <scope>NUCLEOTIDE SEQUENCE [LARGE SCALE GENOMIC DNA]</scope>
    <source>
        <strain evidence="9">IBT 16806</strain>
    </source>
</reference>
<keyword evidence="5" id="KW-0560">Oxidoreductase</keyword>
<dbReference type="GO" id="GO:0016614">
    <property type="term" value="F:oxidoreductase activity, acting on CH-OH group of donors"/>
    <property type="evidence" value="ECO:0007669"/>
    <property type="project" value="InterPro"/>
</dbReference>
<feature type="region of interest" description="Disordered" evidence="6">
    <location>
        <begin position="229"/>
        <end position="253"/>
    </location>
</feature>
<dbReference type="OrthoDB" id="4472881at2759"/>
<evidence type="ECO:0000256" key="2">
    <source>
        <dbReference type="ARBA" id="ARBA00010790"/>
    </source>
</evidence>
<keyword evidence="3" id="KW-0285">Flavoprotein</keyword>
<keyword evidence="9" id="KW-1185">Reference proteome</keyword>
<evidence type="ECO:0000259" key="7">
    <source>
        <dbReference type="Pfam" id="PF05199"/>
    </source>
</evidence>
<organism evidence="8 9">
    <name type="scientific">Aspergillus novofumigatus (strain IBT 16806)</name>
    <dbReference type="NCBI Taxonomy" id="1392255"/>
    <lineage>
        <taxon>Eukaryota</taxon>
        <taxon>Fungi</taxon>
        <taxon>Dikarya</taxon>
        <taxon>Ascomycota</taxon>
        <taxon>Pezizomycotina</taxon>
        <taxon>Eurotiomycetes</taxon>
        <taxon>Eurotiomycetidae</taxon>
        <taxon>Eurotiales</taxon>
        <taxon>Aspergillaceae</taxon>
        <taxon>Aspergillus</taxon>
        <taxon>Aspergillus subgen. Fumigati</taxon>
    </lineage>
</organism>
<feature type="domain" description="Glucose-methanol-choline oxidoreductase C-terminal" evidence="7">
    <location>
        <begin position="7"/>
        <end position="45"/>
    </location>
</feature>
<sequence length="363" mass="40466">MLRSVGGAVNNRLRVYGTTNVRVVDASIHPFQLCGHPMANIYAIAERASDLIKEDSTVSSGGRLVAGYQTEDHCAFTISSQQWQHDPSREKYSQPQGFSKATRESASHQNSLFVQRLCHHHCYSLTTTGGAMPSKAHQHTKMRGLLPSAIEDEKELDPKMKRNAREVEGDTPKTEANDGPKEIKPQPNPVSKRISINREEIAKLMMAQSQAALQATLGLPFQARNEIGKKVPGPNKSRSTNHKQPVYDGATKGRPALSDEAVAAILRYTKPECTKAQTWVHAHEFTKAVQERMKAKMDEREDLRKKIHRKLHAQLMVNNPGANPTNLQAVRGDQVEDDKLTATERVQRAHDRLQKALAEILDV</sequence>
<dbReference type="Pfam" id="PF05199">
    <property type="entry name" value="GMC_oxred_C"/>
    <property type="match status" value="1"/>
</dbReference>